<organism evidence="2 3">
    <name type="scientific">Pantoea alhagi</name>
    <dbReference type="NCBI Taxonomy" id="1891675"/>
    <lineage>
        <taxon>Bacteria</taxon>
        <taxon>Pseudomonadati</taxon>
        <taxon>Pseudomonadota</taxon>
        <taxon>Gammaproteobacteria</taxon>
        <taxon>Enterobacterales</taxon>
        <taxon>Erwiniaceae</taxon>
        <taxon>Pantoea</taxon>
    </lineage>
</organism>
<feature type="region of interest" description="Disordered" evidence="1">
    <location>
        <begin position="32"/>
        <end position="62"/>
    </location>
</feature>
<evidence type="ECO:0000256" key="1">
    <source>
        <dbReference type="SAM" id="MobiDB-lite"/>
    </source>
</evidence>
<protein>
    <submittedName>
        <fullName evidence="2">Uncharacterized protein</fullName>
    </submittedName>
</protein>
<keyword evidence="3" id="KW-1185">Reference proteome</keyword>
<name>A0A1W6B505_9GAMM</name>
<dbReference type="Proteomes" id="UP000192900">
    <property type="component" value="Chromosome"/>
</dbReference>
<dbReference type="EMBL" id="CP019706">
    <property type="protein sequence ID" value="ARJ42156.1"/>
    <property type="molecule type" value="Genomic_DNA"/>
</dbReference>
<gene>
    <name evidence="2" type="ORF">B1H58_09090</name>
</gene>
<dbReference type="AlphaFoldDB" id="A0A1W6B505"/>
<evidence type="ECO:0000313" key="2">
    <source>
        <dbReference type="EMBL" id="ARJ42156.1"/>
    </source>
</evidence>
<dbReference type="STRING" id="1891675.B1H58_09090"/>
<proteinExistence type="predicted"/>
<sequence length="62" mass="7055">MWITAYKPGFCWGLQQTVIFLQFSGCRQRRTPYNAPPSTRHNGLRHAVLSGSAKSESPEKNF</sequence>
<evidence type="ECO:0000313" key="3">
    <source>
        <dbReference type="Proteomes" id="UP000192900"/>
    </source>
</evidence>
<dbReference type="KEGG" id="palh:B1H58_09090"/>
<accession>A0A1W6B505</accession>
<reference evidence="2 3" key="1">
    <citation type="submission" date="2017-02" db="EMBL/GenBank/DDBJ databases">
        <title>Complete genome sequence of the drought resistance-promoting endophyte Pantoea alhagi LTYR-11Z.</title>
        <authorList>
            <person name="Zhang L."/>
        </authorList>
    </citation>
    <scope>NUCLEOTIDE SEQUENCE [LARGE SCALE GENOMIC DNA]</scope>
    <source>
        <strain evidence="2 3">LTYR-11Z</strain>
    </source>
</reference>